<feature type="domain" description="Tyrosine specific protein phosphatases" evidence="14">
    <location>
        <begin position="87"/>
        <end position="148"/>
    </location>
</feature>
<dbReference type="FunFam" id="3.90.190.10:FF:000056">
    <property type="entry name" value="Dual specificity phosphatase 12"/>
    <property type="match status" value="1"/>
</dbReference>
<evidence type="ECO:0000256" key="12">
    <source>
        <dbReference type="SAM" id="MobiDB-lite"/>
    </source>
</evidence>
<evidence type="ECO:0000313" key="15">
    <source>
        <dbReference type="EMBL" id="CAH0722125.1"/>
    </source>
</evidence>
<dbReference type="PROSITE" id="PS50054">
    <property type="entry name" value="TYR_PHOSPHATASE_DUAL"/>
    <property type="match status" value="1"/>
</dbReference>
<evidence type="ECO:0000256" key="7">
    <source>
        <dbReference type="ARBA" id="ARBA00023242"/>
    </source>
</evidence>
<keyword evidence="4" id="KW-0963">Cytoplasm</keyword>
<dbReference type="Proteomes" id="UP000838878">
    <property type="component" value="Chromosome 3"/>
</dbReference>
<comment type="catalytic activity">
    <reaction evidence="9">
        <text>O-phospho-L-threonyl-[protein] + H2O = L-threonyl-[protein] + phosphate</text>
        <dbReference type="Rhea" id="RHEA:47004"/>
        <dbReference type="Rhea" id="RHEA-COMP:11060"/>
        <dbReference type="Rhea" id="RHEA-COMP:11605"/>
        <dbReference type="ChEBI" id="CHEBI:15377"/>
        <dbReference type="ChEBI" id="CHEBI:30013"/>
        <dbReference type="ChEBI" id="CHEBI:43474"/>
        <dbReference type="ChEBI" id="CHEBI:61977"/>
        <dbReference type="EC" id="3.1.3.16"/>
    </reaction>
</comment>
<protein>
    <recommendedName>
        <fullName evidence="17">Protein-tyrosine-phosphatase</fullName>
    </recommendedName>
</protein>
<dbReference type="GO" id="GO:0008138">
    <property type="term" value="F:protein tyrosine/serine/threonine phosphatase activity"/>
    <property type="evidence" value="ECO:0007669"/>
    <property type="project" value="InterPro"/>
</dbReference>
<evidence type="ECO:0008006" key="17">
    <source>
        <dbReference type="Google" id="ProtNLM"/>
    </source>
</evidence>
<proteinExistence type="inferred from homology"/>
<dbReference type="GO" id="GO:0004725">
    <property type="term" value="F:protein tyrosine phosphatase activity"/>
    <property type="evidence" value="ECO:0007669"/>
    <property type="project" value="UniProtKB-EC"/>
</dbReference>
<comment type="catalytic activity">
    <reaction evidence="10">
        <text>O-phospho-L-tyrosyl-[protein] + H2O = L-tyrosyl-[protein] + phosphate</text>
        <dbReference type="Rhea" id="RHEA:10684"/>
        <dbReference type="Rhea" id="RHEA-COMP:10136"/>
        <dbReference type="Rhea" id="RHEA-COMP:20101"/>
        <dbReference type="ChEBI" id="CHEBI:15377"/>
        <dbReference type="ChEBI" id="CHEBI:43474"/>
        <dbReference type="ChEBI" id="CHEBI:46858"/>
        <dbReference type="ChEBI" id="CHEBI:61978"/>
        <dbReference type="EC" id="3.1.3.48"/>
    </reaction>
</comment>
<dbReference type="InterPro" id="IPR020422">
    <property type="entry name" value="TYR_PHOSPHATASE_DUAL_dom"/>
</dbReference>
<dbReference type="Gene3D" id="3.90.190.10">
    <property type="entry name" value="Protein tyrosine phosphatase superfamily"/>
    <property type="match status" value="1"/>
</dbReference>
<dbReference type="PROSITE" id="PS50056">
    <property type="entry name" value="TYR_PHOSPHATASE_2"/>
    <property type="match status" value="1"/>
</dbReference>
<keyword evidence="7" id="KW-0539">Nucleus</keyword>
<feature type="region of interest" description="Disordered" evidence="12">
    <location>
        <begin position="291"/>
        <end position="315"/>
    </location>
</feature>
<dbReference type="OrthoDB" id="2017893at2759"/>
<accession>A0A8J9VLP1</accession>
<dbReference type="InterPro" id="IPR016130">
    <property type="entry name" value="Tyr_Pase_AS"/>
</dbReference>
<evidence type="ECO:0000256" key="8">
    <source>
        <dbReference type="ARBA" id="ARBA00047761"/>
    </source>
</evidence>
<evidence type="ECO:0000259" key="14">
    <source>
        <dbReference type="PROSITE" id="PS50056"/>
    </source>
</evidence>
<keyword evidence="5" id="KW-0378">Hydrolase</keyword>
<dbReference type="PROSITE" id="PS00383">
    <property type="entry name" value="TYR_PHOSPHATASE_1"/>
    <property type="match status" value="1"/>
</dbReference>
<evidence type="ECO:0000256" key="11">
    <source>
        <dbReference type="PIRSR" id="PIRSR000941-50"/>
    </source>
</evidence>
<dbReference type="GO" id="GO:0005737">
    <property type="term" value="C:cytoplasm"/>
    <property type="evidence" value="ECO:0007669"/>
    <property type="project" value="UniProtKB-SubCell"/>
</dbReference>
<evidence type="ECO:0000256" key="10">
    <source>
        <dbReference type="ARBA" id="ARBA00051722"/>
    </source>
</evidence>
<evidence type="ECO:0000256" key="3">
    <source>
        <dbReference type="ARBA" id="ARBA00008601"/>
    </source>
</evidence>
<evidence type="ECO:0000256" key="5">
    <source>
        <dbReference type="ARBA" id="ARBA00022801"/>
    </source>
</evidence>
<keyword evidence="6" id="KW-0904">Protein phosphatase</keyword>
<reference evidence="15" key="1">
    <citation type="submission" date="2021-12" db="EMBL/GenBank/DDBJ databases">
        <authorList>
            <person name="Martin H S."/>
        </authorList>
    </citation>
    <scope>NUCLEOTIDE SEQUENCE</scope>
</reference>
<evidence type="ECO:0000313" key="16">
    <source>
        <dbReference type="Proteomes" id="UP000838878"/>
    </source>
</evidence>
<evidence type="ECO:0000259" key="13">
    <source>
        <dbReference type="PROSITE" id="PS50054"/>
    </source>
</evidence>
<comment type="similarity">
    <text evidence="3">Belongs to the protein-tyrosine phosphatase family. Non-receptor class dual specificity subfamily.</text>
</comment>
<dbReference type="PIRSF" id="PIRSF000941">
    <property type="entry name" value="DUSP12"/>
    <property type="match status" value="1"/>
</dbReference>
<comment type="catalytic activity">
    <reaction evidence="8">
        <text>O-phospho-L-seryl-[protein] + H2O = L-seryl-[protein] + phosphate</text>
        <dbReference type="Rhea" id="RHEA:20629"/>
        <dbReference type="Rhea" id="RHEA-COMP:9863"/>
        <dbReference type="Rhea" id="RHEA-COMP:11604"/>
        <dbReference type="ChEBI" id="CHEBI:15377"/>
        <dbReference type="ChEBI" id="CHEBI:29999"/>
        <dbReference type="ChEBI" id="CHEBI:43474"/>
        <dbReference type="ChEBI" id="CHEBI:83421"/>
        <dbReference type="EC" id="3.1.3.16"/>
    </reaction>
</comment>
<dbReference type="InterPro" id="IPR000340">
    <property type="entry name" value="Dual-sp_phosphatase_cat-dom"/>
</dbReference>
<dbReference type="PANTHER" id="PTHR45848:SF4">
    <property type="entry name" value="DUAL SPECIFICITY PROTEIN PHOSPHATASE 12"/>
    <property type="match status" value="1"/>
</dbReference>
<feature type="non-terminal residue" evidence="15">
    <location>
        <position position="406"/>
    </location>
</feature>
<evidence type="ECO:0000256" key="6">
    <source>
        <dbReference type="ARBA" id="ARBA00022912"/>
    </source>
</evidence>
<dbReference type="GO" id="GO:0004722">
    <property type="term" value="F:protein serine/threonine phosphatase activity"/>
    <property type="evidence" value="ECO:0007669"/>
    <property type="project" value="UniProtKB-EC"/>
</dbReference>
<dbReference type="InterPro" id="IPR029021">
    <property type="entry name" value="Prot-tyrosine_phosphatase-like"/>
</dbReference>
<feature type="active site" description="Phosphocysteine intermediate" evidence="11">
    <location>
        <position position="114"/>
    </location>
</feature>
<organism evidence="15 16">
    <name type="scientific">Brenthis ino</name>
    <name type="common">lesser marbled fritillary</name>
    <dbReference type="NCBI Taxonomy" id="405034"/>
    <lineage>
        <taxon>Eukaryota</taxon>
        <taxon>Metazoa</taxon>
        <taxon>Ecdysozoa</taxon>
        <taxon>Arthropoda</taxon>
        <taxon>Hexapoda</taxon>
        <taxon>Insecta</taxon>
        <taxon>Pterygota</taxon>
        <taxon>Neoptera</taxon>
        <taxon>Endopterygota</taxon>
        <taxon>Lepidoptera</taxon>
        <taxon>Glossata</taxon>
        <taxon>Ditrysia</taxon>
        <taxon>Papilionoidea</taxon>
        <taxon>Nymphalidae</taxon>
        <taxon>Heliconiinae</taxon>
        <taxon>Argynnini</taxon>
        <taxon>Brenthis</taxon>
    </lineage>
</organism>
<evidence type="ECO:0000256" key="1">
    <source>
        <dbReference type="ARBA" id="ARBA00004123"/>
    </source>
</evidence>
<evidence type="ECO:0000256" key="4">
    <source>
        <dbReference type="ARBA" id="ARBA00022490"/>
    </source>
</evidence>
<feature type="domain" description="Tyrosine-protein phosphatase" evidence="13">
    <location>
        <begin position="26"/>
        <end position="170"/>
    </location>
</feature>
<dbReference type="SMART" id="SM00195">
    <property type="entry name" value="DSPc"/>
    <property type="match status" value="1"/>
</dbReference>
<dbReference type="Pfam" id="PF00782">
    <property type="entry name" value="DSPc"/>
    <property type="match status" value="1"/>
</dbReference>
<dbReference type="GO" id="GO:0005634">
    <property type="term" value="C:nucleus"/>
    <property type="evidence" value="ECO:0007669"/>
    <property type="project" value="UniProtKB-SubCell"/>
</dbReference>
<gene>
    <name evidence="15" type="ORF">BINO364_LOCUS8136</name>
</gene>
<dbReference type="CDD" id="cd14498">
    <property type="entry name" value="DSP"/>
    <property type="match status" value="1"/>
</dbReference>
<dbReference type="EMBL" id="OV170223">
    <property type="protein sequence ID" value="CAH0722125.1"/>
    <property type="molecule type" value="Genomic_DNA"/>
</dbReference>
<dbReference type="SUPFAM" id="SSF52799">
    <property type="entry name" value="(Phosphotyrosine protein) phosphatases II"/>
    <property type="match status" value="1"/>
</dbReference>
<evidence type="ECO:0000256" key="9">
    <source>
        <dbReference type="ARBA" id="ARBA00048336"/>
    </source>
</evidence>
<comment type="subcellular location">
    <subcellularLocation>
        <location evidence="2">Cytoplasm</location>
    </subcellularLocation>
    <subcellularLocation>
        <location evidence="1">Nucleus</location>
    </subcellularLocation>
</comment>
<dbReference type="PANTHER" id="PTHR45848">
    <property type="entry name" value="DUAL SPECIFICITY PROTEIN PHOSPHATASE 12 FAMILY MEMBER"/>
    <property type="match status" value="1"/>
</dbReference>
<keyword evidence="16" id="KW-1185">Reference proteome</keyword>
<sequence>MAKQIADVQIHASDTNDLDDDNLDVSVDLIDNGLYLGNLACARDNKTLEQLKITHILTIDLVPLPRSILDRTNITFKFMKLADVPKEDLISHLPESNDFIKQAIANGGTVLVHCYFGVSRSAAVVIAYIMEKYGLCYEDAFLLVKTKRRFIGPNVGFVAQLKLFGHMGYIINKDDPRYKQFRLKMAGQKLKQVKILPQLFVDLVKPDPGLIRERPDPIVYRCKKCRRIVASQSNIIPHLPKQVKVELAKKNIRPPPSKLTGLNCAENGQLLIEKLKSLACQIMDGVEADAGESSLGKSEDSLDSEEGPSEVTDGYHSGVMVDASVTRDAAGACRLMYFVEPMAWMRDVRAQPAGKLHCPKCTNKIGSFSWVMGCKCPCGQKVAPAFYLVPSKVEWSNIVQNVQITV</sequence>
<evidence type="ECO:0000256" key="2">
    <source>
        <dbReference type="ARBA" id="ARBA00004496"/>
    </source>
</evidence>
<dbReference type="InterPro" id="IPR016278">
    <property type="entry name" value="DUSP12"/>
</dbReference>
<dbReference type="AlphaFoldDB" id="A0A8J9VLP1"/>
<dbReference type="InterPro" id="IPR000387">
    <property type="entry name" value="Tyr_Pase_dom"/>
</dbReference>
<name>A0A8J9VLP1_9NEOP</name>